<reference evidence="2" key="1">
    <citation type="journal article" date="2014" name="Nat. Commun.">
        <title>Multiple recent horizontal transfers of a large genomic region in cheese making fungi.</title>
        <authorList>
            <person name="Cheeseman K."/>
            <person name="Ropars J."/>
            <person name="Renault P."/>
            <person name="Dupont J."/>
            <person name="Gouzy J."/>
            <person name="Branca A."/>
            <person name="Abraham A.L."/>
            <person name="Ceppi M."/>
            <person name="Conseiller E."/>
            <person name="Debuchy R."/>
            <person name="Malagnac F."/>
            <person name="Goarin A."/>
            <person name="Silar P."/>
            <person name="Lacoste S."/>
            <person name="Sallet E."/>
            <person name="Bensimon A."/>
            <person name="Giraud T."/>
            <person name="Brygoo Y."/>
        </authorList>
    </citation>
    <scope>NUCLEOTIDE SEQUENCE [LARGE SCALE GENOMIC DNA]</scope>
    <source>
        <strain evidence="2">FM164</strain>
    </source>
</reference>
<evidence type="ECO:0000313" key="2">
    <source>
        <dbReference type="EMBL" id="CDM34663.1"/>
    </source>
</evidence>
<gene>
    <name evidence="2" type="ORF">PROQFM164_S03g001388</name>
</gene>
<dbReference type="STRING" id="1365484.W6QD95"/>
<evidence type="ECO:0000313" key="3">
    <source>
        <dbReference type="Proteomes" id="UP000030686"/>
    </source>
</evidence>
<evidence type="ECO:0000256" key="1">
    <source>
        <dbReference type="SAM" id="MobiDB-lite"/>
    </source>
</evidence>
<dbReference type="AlphaFoldDB" id="W6QD95"/>
<keyword evidence="3" id="KW-1185">Reference proteome</keyword>
<dbReference type="OMA" id="YNEGHVE"/>
<organism evidence="2 3">
    <name type="scientific">Penicillium roqueforti (strain FM164)</name>
    <dbReference type="NCBI Taxonomy" id="1365484"/>
    <lineage>
        <taxon>Eukaryota</taxon>
        <taxon>Fungi</taxon>
        <taxon>Dikarya</taxon>
        <taxon>Ascomycota</taxon>
        <taxon>Pezizomycotina</taxon>
        <taxon>Eurotiomycetes</taxon>
        <taxon>Eurotiomycetidae</taxon>
        <taxon>Eurotiales</taxon>
        <taxon>Aspergillaceae</taxon>
        <taxon>Penicillium</taxon>
    </lineage>
</organism>
<dbReference type="SUPFAM" id="SSF141571">
    <property type="entry name" value="Pentapeptide repeat-like"/>
    <property type="match status" value="1"/>
</dbReference>
<feature type="region of interest" description="Disordered" evidence="1">
    <location>
        <begin position="279"/>
        <end position="321"/>
    </location>
</feature>
<dbReference type="Gene3D" id="2.160.20.80">
    <property type="entry name" value="E3 ubiquitin-protein ligase SopA"/>
    <property type="match status" value="1"/>
</dbReference>
<dbReference type="EMBL" id="HG792017">
    <property type="protein sequence ID" value="CDM34663.1"/>
    <property type="molecule type" value="Genomic_DNA"/>
</dbReference>
<protein>
    <submittedName>
        <fullName evidence="2">Genomic scaffold, ProqFM164S03</fullName>
    </submittedName>
</protein>
<dbReference type="Proteomes" id="UP000030686">
    <property type="component" value="Unassembled WGS sequence"/>
</dbReference>
<dbReference type="OrthoDB" id="4282431at2759"/>
<proteinExistence type="predicted"/>
<name>W6QD95_PENRF</name>
<accession>W6QD95</accession>
<sequence length="621" mass="69121">MMDPSAQSEQTESTGLIYDTIDSGNQQAQAPSPVLNQLFDPQFDDCLDFTSDWNILQSFDTVPATGNVINFAFITNSKIKNTIMNQVICINVTMRHSRITDTIIAAYADKNQIPTTTVLDKADIDGAVVSKCIIVDSDIDKSDIANSNFMNVKLINCEFPPPQVLKPPISVQANSMNTGVQNNHNITLDTSFDTLGNAISSLGTEDSSAPDMQGGGRKEMHMAFQPSLNLLENARSPPQGFTPETSSHEELYNEGHVESSTGNATILLTAQSPIGTYATPISKCSTPCDKGSTPSITPKKRTRKQSTSQGKIKRRKEPESREDNINETIFVLLQNCFDKKKEKNVTKQAREVQTVADYMIVKDYHALLQPQLKEWRKNLSSDKHVLGFPPLEKSAPAAAKYFELLQSKRLLKYGLEHRMALVCFYLIYLEIAREMRANEDLGGYEPRSGDDRFTTMANDKILAALHGIKIQSFSKENLDSGRAKLNEFHRWGKRWWTLASGIGLGVLLVPSEQLAMVIRNEKFTMSQMNALITYIKAARPGCLSFFRSLEDITKAMMFGQLPDDLVKAVNEEKSGLLGQATLIRVNEQDETSLSSQEASKVWEDVEMDSLVSQTAVSFFNH</sequence>